<dbReference type="InterPro" id="IPR023296">
    <property type="entry name" value="Glyco_hydro_beta-prop_sf"/>
</dbReference>
<keyword evidence="7" id="KW-0732">Signal</keyword>
<dbReference type="InterPro" id="IPR006710">
    <property type="entry name" value="Glyco_hydro_43"/>
</dbReference>
<dbReference type="Pfam" id="PF20578">
    <property type="entry name" value="aBig_2"/>
    <property type="match status" value="1"/>
</dbReference>
<comment type="similarity">
    <text evidence="2 6">Belongs to the glycosyl hydrolase 43 family.</text>
</comment>
<dbReference type="CDD" id="cd08983">
    <property type="entry name" value="GH43_Bt3655-like"/>
    <property type="match status" value="1"/>
</dbReference>
<dbReference type="SUPFAM" id="SSF75005">
    <property type="entry name" value="Arabinanase/levansucrase/invertase"/>
    <property type="match status" value="1"/>
</dbReference>
<dbReference type="Gene3D" id="2.115.10.20">
    <property type="entry name" value="Glycosyl hydrolase domain, family 43"/>
    <property type="match status" value="1"/>
</dbReference>
<proteinExistence type="inferred from homology"/>
<evidence type="ECO:0000256" key="3">
    <source>
        <dbReference type="ARBA" id="ARBA00022801"/>
    </source>
</evidence>
<evidence type="ECO:0000256" key="6">
    <source>
        <dbReference type="RuleBase" id="RU361187"/>
    </source>
</evidence>
<dbReference type="InterPro" id="IPR046780">
    <property type="entry name" value="aBig_2"/>
</dbReference>
<dbReference type="Proteomes" id="UP001583280">
    <property type="component" value="Unassembled WGS sequence"/>
</dbReference>
<evidence type="ECO:0000256" key="5">
    <source>
        <dbReference type="ARBA" id="ARBA00042202"/>
    </source>
</evidence>
<organism evidence="9 10">
    <name type="scientific">Ceratocystis pirilliformis</name>
    <dbReference type="NCBI Taxonomy" id="259994"/>
    <lineage>
        <taxon>Eukaryota</taxon>
        <taxon>Fungi</taxon>
        <taxon>Dikarya</taxon>
        <taxon>Ascomycota</taxon>
        <taxon>Pezizomycotina</taxon>
        <taxon>Sordariomycetes</taxon>
        <taxon>Hypocreomycetidae</taxon>
        <taxon>Microascales</taxon>
        <taxon>Ceratocystidaceae</taxon>
        <taxon>Ceratocystis</taxon>
    </lineage>
</organism>
<dbReference type="PANTHER" id="PTHR43301">
    <property type="entry name" value="ARABINAN ENDO-1,5-ALPHA-L-ARABINOSIDASE"/>
    <property type="match status" value="1"/>
</dbReference>
<gene>
    <name evidence="9" type="ORF">Cpir12675_001101</name>
</gene>
<dbReference type="PANTHER" id="PTHR43301:SF3">
    <property type="entry name" value="ARABINAN ENDO-1,5-ALPHA-L-ARABINOSIDASE A-RELATED"/>
    <property type="match status" value="1"/>
</dbReference>
<evidence type="ECO:0000256" key="2">
    <source>
        <dbReference type="ARBA" id="ARBA00009865"/>
    </source>
</evidence>
<evidence type="ECO:0000313" key="10">
    <source>
        <dbReference type="Proteomes" id="UP001583280"/>
    </source>
</evidence>
<feature type="chain" id="PRO_5045128499" description="Endo-1,5-alpha-L-arabinanase A" evidence="7">
    <location>
        <begin position="19"/>
        <end position="434"/>
    </location>
</feature>
<accession>A0ABR3ZHA6</accession>
<protein>
    <recommendedName>
        <fullName evidence="5">Endo-1,5-alpha-L-arabinanase A</fullName>
    </recommendedName>
</protein>
<reference evidence="9 10" key="1">
    <citation type="journal article" date="2024" name="IMA Fungus">
        <title>IMA Genome - F19 : A genome assembly and annotation guide to empower mycologists, including annotated draft genome sequences of Ceratocystis pirilliformis, Diaporthe australafricana, Fusarium ophioides, Paecilomyces lecythidis, and Sporothrix stenoceras.</title>
        <authorList>
            <person name="Aylward J."/>
            <person name="Wilson A.M."/>
            <person name="Visagie C.M."/>
            <person name="Spraker J."/>
            <person name="Barnes I."/>
            <person name="Buitendag C."/>
            <person name="Ceriani C."/>
            <person name="Del Mar Angel L."/>
            <person name="du Plessis D."/>
            <person name="Fuchs T."/>
            <person name="Gasser K."/>
            <person name="Kramer D."/>
            <person name="Li W."/>
            <person name="Munsamy K."/>
            <person name="Piso A."/>
            <person name="Price J.L."/>
            <person name="Sonnekus B."/>
            <person name="Thomas C."/>
            <person name="van der Nest A."/>
            <person name="van Dijk A."/>
            <person name="van Heerden A."/>
            <person name="van Vuuren N."/>
            <person name="Yilmaz N."/>
            <person name="Duong T.A."/>
            <person name="van der Merwe N.A."/>
            <person name="Wingfield M.J."/>
            <person name="Wingfield B.D."/>
        </authorList>
    </citation>
    <scope>NUCLEOTIDE SEQUENCE [LARGE SCALE GENOMIC DNA]</scope>
    <source>
        <strain evidence="9 10">CMW 12675</strain>
    </source>
</reference>
<evidence type="ECO:0000256" key="7">
    <source>
        <dbReference type="SAM" id="SignalP"/>
    </source>
</evidence>
<dbReference type="InterPro" id="IPR050727">
    <property type="entry name" value="GH43_arabinanases"/>
</dbReference>
<feature type="domain" description="Atrophied bacterial Ig" evidence="8">
    <location>
        <begin position="28"/>
        <end position="99"/>
    </location>
</feature>
<feature type="signal peptide" evidence="7">
    <location>
        <begin position="1"/>
        <end position="18"/>
    </location>
</feature>
<name>A0ABR3ZHA6_9PEZI</name>
<evidence type="ECO:0000256" key="1">
    <source>
        <dbReference type="ARBA" id="ARBA00004834"/>
    </source>
</evidence>
<dbReference type="EMBL" id="JAWDJO010000015">
    <property type="protein sequence ID" value="KAL1900098.1"/>
    <property type="molecule type" value="Genomic_DNA"/>
</dbReference>
<evidence type="ECO:0000313" key="9">
    <source>
        <dbReference type="EMBL" id="KAL1900098.1"/>
    </source>
</evidence>
<dbReference type="Pfam" id="PF04616">
    <property type="entry name" value="Glyco_hydro_43"/>
    <property type="match status" value="1"/>
</dbReference>
<evidence type="ECO:0000259" key="8">
    <source>
        <dbReference type="Pfam" id="PF20578"/>
    </source>
</evidence>
<sequence>MHMYKSFFTLALASVALGLDKDTLSAVTITNVGSVRGNIFLPATAIDGSKITWSSSNPDVISADGIVKRQPQDTDLTLTATAADGTQSFTREFAAKVIKSYTVGEMAGYGFAFFTGNSIEGENIYFASSVGNNALQWQELNDNKPVLRSNFGTKGLRDPFIIRSQEGDVFYLIATDLSIGSGTSWGDSVRTGSRYLEIWESTDLKTWSEQRHVLVSPETAGNTWAPEAFYDENQGAYIVYWASSLYPVDDKEHTSSTYHRMMYATTRDFVNFSEAKVWQDSKASLIDSTVIKNGVNFHRFTKDESSTSGCTDIIQTRSNDLLATVDRWTVIDTCIGQKAGAKAVEGPTVFKSNPGDANGDKYYLFIDEYGGRGYIPLETADIEKPEWKVSSGYTLPKSPRHGTVIPLTASELTNLNAVKSVSARSNEAGKLWIA</sequence>
<comment type="pathway">
    <text evidence="1">Glycan metabolism; L-arabinan degradation.</text>
</comment>
<keyword evidence="10" id="KW-1185">Reference proteome</keyword>
<comment type="caution">
    <text evidence="9">The sequence shown here is derived from an EMBL/GenBank/DDBJ whole genome shotgun (WGS) entry which is preliminary data.</text>
</comment>
<keyword evidence="3 6" id="KW-0378">Hydrolase</keyword>
<evidence type="ECO:0000256" key="4">
    <source>
        <dbReference type="ARBA" id="ARBA00023295"/>
    </source>
</evidence>
<keyword evidence="4 6" id="KW-0326">Glycosidase</keyword>